<dbReference type="PANTHER" id="PTHR48098:SF6">
    <property type="entry name" value="FERRI-BACILLIBACTIN ESTERASE BESA"/>
    <property type="match status" value="1"/>
</dbReference>
<feature type="chain" id="PRO_5018539599" evidence="1">
    <location>
        <begin position="24"/>
        <end position="277"/>
    </location>
</feature>
<organism evidence="2 3">
    <name type="scientific">Inhella crocodyli</name>
    <dbReference type="NCBI Taxonomy" id="2499851"/>
    <lineage>
        <taxon>Bacteria</taxon>
        <taxon>Pseudomonadati</taxon>
        <taxon>Pseudomonadota</taxon>
        <taxon>Betaproteobacteria</taxon>
        <taxon>Burkholderiales</taxon>
        <taxon>Sphaerotilaceae</taxon>
        <taxon>Inhella</taxon>
    </lineage>
</organism>
<keyword evidence="2" id="KW-0378">Hydrolase</keyword>
<dbReference type="InterPro" id="IPR029058">
    <property type="entry name" value="AB_hydrolase_fold"/>
</dbReference>
<keyword evidence="3" id="KW-1185">Reference proteome</keyword>
<accession>A0A3S2XUH6</accession>
<protein>
    <submittedName>
        <fullName evidence="2">Alpha/beta hydrolase</fullName>
    </submittedName>
</protein>
<reference evidence="2 3" key="1">
    <citation type="submission" date="2019-01" db="EMBL/GenBank/DDBJ databases">
        <authorList>
            <person name="Chen W.-M."/>
        </authorList>
    </citation>
    <scope>NUCLEOTIDE SEQUENCE [LARGE SCALE GENOMIC DNA]</scope>
    <source>
        <strain evidence="2 3">CCP-18</strain>
    </source>
</reference>
<dbReference type="Gene3D" id="3.40.50.1820">
    <property type="entry name" value="alpha/beta hydrolase"/>
    <property type="match status" value="1"/>
</dbReference>
<dbReference type="Proteomes" id="UP000288587">
    <property type="component" value="Unassembled WGS sequence"/>
</dbReference>
<comment type="caution">
    <text evidence="2">The sequence shown here is derived from an EMBL/GenBank/DDBJ whole genome shotgun (WGS) entry which is preliminary data.</text>
</comment>
<dbReference type="GO" id="GO:0016787">
    <property type="term" value="F:hydrolase activity"/>
    <property type="evidence" value="ECO:0007669"/>
    <property type="project" value="UniProtKB-KW"/>
</dbReference>
<dbReference type="PANTHER" id="PTHR48098">
    <property type="entry name" value="ENTEROCHELIN ESTERASE-RELATED"/>
    <property type="match status" value="1"/>
</dbReference>
<sequence length="277" mass="30433">MKRRHCLAAALAAPALLRVPAHAQARPRTVGDRLQLLPPLAMPGLNRERTLRVYLPPSYASQPGQRYPVIYFHDGQNLFDEATSYAGEWGVDETLDALAAQTGFEAIAVGIDNGAERRMQELNPWDHPRFGLGEGEAYLAFVAETVKPLIDRQFRTQPGRAHTGLAGSSMGGLITMAGLCLYRGTFGRGLVMSPSLWIAPQAFDLVEKQPLPADTRVYVYAGGREDRDMVANAERLHRLIAKPAVATLRVNEAGQHNEPTWRAELPAALRFAFDLPA</sequence>
<feature type="signal peptide" evidence="1">
    <location>
        <begin position="1"/>
        <end position="23"/>
    </location>
</feature>
<dbReference type="InterPro" id="IPR000801">
    <property type="entry name" value="Esterase-like"/>
</dbReference>
<proteinExistence type="predicted"/>
<gene>
    <name evidence="2" type="ORF">EOD73_13010</name>
</gene>
<dbReference type="AlphaFoldDB" id="A0A3S2XUH6"/>
<keyword evidence="1" id="KW-0732">Signal</keyword>
<evidence type="ECO:0000313" key="2">
    <source>
        <dbReference type="EMBL" id="RVT85030.1"/>
    </source>
</evidence>
<evidence type="ECO:0000256" key="1">
    <source>
        <dbReference type="SAM" id="SignalP"/>
    </source>
</evidence>
<dbReference type="Pfam" id="PF00756">
    <property type="entry name" value="Esterase"/>
    <property type="match status" value="1"/>
</dbReference>
<evidence type="ECO:0000313" key="3">
    <source>
        <dbReference type="Proteomes" id="UP000288587"/>
    </source>
</evidence>
<dbReference type="OrthoDB" id="49490at2"/>
<dbReference type="EMBL" id="SACM01000003">
    <property type="protein sequence ID" value="RVT85030.1"/>
    <property type="molecule type" value="Genomic_DNA"/>
</dbReference>
<name>A0A3S2XUH6_9BURK</name>
<dbReference type="RefSeq" id="WP_127683432.1">
    <property type="nucleotide sequence ID" value="NZ_SACM01000003.1"/>
</dbReference>
<dbReference type="InterPro" id="IPR050583">
    <property type="entry name" value="Mycobacterial_A85_antigen"/>
</dbReference>
<dbReference type="SUPFAM" id="SSF53474">
    <property type="entry name" value="alpha/beta-Hydrolases"/>
    <property type="match status" value="1"/>
</dbReference>